<dbReference type="RefSeq" id="XP_011133613.1">
    <property type="nucleotide sequence ID" value="XM_011135311.1"/>
</dbReference>
<dbReference type="Proteomes" id="UP000019763">
    <property type="component" value="Unassembled WGS sequence"/>
</dbReference>
<gene>
    <name evidence="2" type="ORF">GNI_186300</name>
</gene>
<dbReference type="VEuPathDB" id="CryptoDB:GNI_186300"/>
<protein>
    <submittedName>
        <fullName evidence="2">Uncharacterized protein</fullName>
    </submittedName>
</protein>
<comment type="caution">
    <text evidence="2">The sequence shown here is derived from an EMBL/GenBank/DDBJ whole genome shotgun (WGS) entry which is preliminary data.</text>
</comment>
<feature type="non-terminal residue" evidence="2">
    <location>
        <position position="1"/>
    </location>
</feature>
<organism evidence="2 3">
    <name type="scientific">Gregarina niphandrodes</name>
    <name type="common">Septate eugregarine</name>
    <dbReference type="NCBI Taxonomy" id="110365"/>
    <lineage>
        <taxon>Eukaryota</taxon>
        <taxon>Sar</taxon>
        <taxon>Alveolata</taxon>
        <taxon>Apicomplexa</taxon>
        <taxon>Conoidasida</taxon>
        <taxon>Gregarinasina</taxon>
        <taxon>Eugregarinorida</taxon>
        <taxon>Gregarinidae</taxon>
        <taxon>Gregarina</taxon>
    </lineage>
</organism>
<evidence type="ECO:0000256" key="1">
    <source>
        <dbReference type="SAM" id="MobiDB-lite"/>
    </source>
</evidence>
<evidence type="ECO:0000313" key="3">
    <source>
        <dbReference type="Proteomes" id="UP000019763"/>
    </source>
</evidence>
<reference evidence="2" key="1">
    <citation type="submission" date="2013-12" db="EMBL/GenBank/DDBJ databases">
        <authorList>
            <person name="Omoto C.K."/>
            <person name="Sibley D."/>
            <person name="Venepally P."/>
            <person name="Hadjithomas M."/>
            <person name="Karamycheva S."/>
            <person name="Brunk B."/>
            <person name="Roos D."/>
            <person name="Caler E."/>
            <person name="Lorenzi H."/>
        </authorList>
    </citation>
    <scope>NUCLEOTIDE SEQUENCE</scope>
</reference>
<name>A0A023AXW9_GRENI</name>
<accession>A0A023AXW9</accession>
<sequence length="43" mass="4260">AKARTSATPLPSDTTAILAMQSVTGDNFPSGPMNAASASQPPT</sequence>
<proteinExistence type="predicted"/>
<keyword evidence="3" id="KW-1185">Reference proteome</keyword>
<dbReference type="GeneID" id="22916185"/>
<dbReference type="AlphaFoldDB" id="A0A023AXW9"/>
<dbReference type="EMBL" id="AFNH02001414">
    <property type="protein sequence ID" value="EZG43130.1"/>
    <property type="molecule type" value="Genomic_DNA"/>
</dbReference>
<feature type="region of interest" description="Disordered" evidence="1">
    <location>
        <begin position="23"/>
        <end position="43"/>
    </location>
</feature>
<feature type="non-terminal residue" evidence="2">
    <location>
        <position position="43"/>
    </location>
</feature>
<evidence type="ECO:0000313" key="2">
    <source>
        <dbReference type="EMBL" id="EZG43130.1"/>
    </source>
</evidence>